<dbReference type="Proteomes" id="UP001597183">
    <property type="component" value="Unassembled WGS sequence"/>
</dbReference>
<accession>A0ABW4A254</accession>
<name>A0ABW4A254_9ACTN</name>
<reference evidence="2" key="1">
    <citation type="journal article" date="2019" name="Int. J. Syst. Evol. Microbiol.">
        <title>The Global Catalogue of Microorganisms (GCM) 10K type strain sequencing project: providing services to taxonomists for standard genome sequencing and annotation.</title>
        <authorList>
            <consortium name="The Broad Institute Genomics Platform"/>
            <consortium name="The Broad Institute Genome Sequencing Center for Infectious Disease"/>
            <person name="Wu L."/>
            <person name="Ma J."/>
        </authorList>
    </citation>
    <scope>NUCLEOTIDE SEQUENCE [LARGE SCALE GENOMIC DNA]</scope>
    <source>
        <strain evidence="2">CCM 7526</strain>
    </source>
</reference>
<protein>
    <submittedName>
        <fullName evidence="1">Uncharacterized protein</fullName>
    </submittedName>
</protein>
<comment type="caution">
    <text evidence="1">The sequence shown here is derived from an EMBL/GenBank/DDBJ whole genome shotgun (WGS) entry which is preliminary data.</text>
</comment>
<gene>
    <name evidence="1" type="ORF">ACFQ5G_03315</name>
</gene>
<sequence length="56" mass="6343">MIIFRIVVVTVLRERQHVRAAFVERELPEHIDTSEHGGLLAMLHLEPAASARRASL</sequence>
<evidence type="ECO:0000313" key="2">
    <source>
        <dbReference type="Proteomes" id="UP001597183"/>
    </source>
</evidence>
<evidence type="ECO:0000313" key="1">
    <source>
        <dbReference type="EMBL" id="MFD1364370.1"/>
    </source>
</evidence>
<keyword evidence="2" id="KW-1185">Reference proteome</keyword>
<organism evidence="1 2">
    <name type="scientific">Actinoplanes sichuanensis</name>
    <dbReference type="NCBI Taxonomy" id="512349"/>
    <lineage>
        <taxon>Bacteria</taxon>
        <taxon>Bacillati</taxon>
        <taxon>Actinomycetota</taxon>
        <taxon>Actinomycetes</taxon>
        <taxon>Micromonosporales</taxon>
        <taxon>Micromonosporaceae</taxon>
        <taxon>Actinoplanes</taxon>
    </lineage>
</organism>
<dbReference type="RefSeq" id="WP_317791685.1">
    <property type="nucleotide sequence ID" value="NZ_AP028461.1"/>
</dbReference>
<proteinExistence type="predicted"/>
<dbReference type="EMBL" id="JBHTMK010000005">
    <property type="protein sequence ID" value="MFD1364370.1"/>
    <property type="molecule type" value="Genomic_DNA"/>
</dbReference>